<comment type="caution">
    <text evidence="1">The sequence shown here is derived from an EMBL/GenBank/DDBJ whole genome shotgun (WGS) entry which is preliminary data.</text>
</comment>
<name>A0A644ZFT2_9ZZZZ</name>
<dbReference type="EMBL" id="VSSQ01008754">
    <property type="protein sequence ID" value="MPM39745.1"/>
    <property type="molecule type" value="Genomic_DNA"/>
</dbReference>
<evidence type="ECO:0000313" key="1">
    <source>
        <dbReference type="EMBL" id="MPM39745.1"/>
    </source>
</evidence>
<protein>
    <submittedName>
        <fullName evidence="1">Uncharacterized protein</fullName>
    </submittedName>
</protein>
<gene>
    <name evidence="1" type="ORF">SDC9_86379</name>
</gene>
<sequence>MSFTVALFPFLNNVALFTSVLNMLTQSEPDTVTGPLRVFPDITTKSMFPFIFETFTMSPTLMFETAFETVVLVPSTYTVVPEFSPNAKVYPPSVATIMSFSRAA</sequence>
<dbReference type="AlphaFoldDB" id="A0A644ZFT2"/>
<accession>A0A644ZFT2</accession>
<proteinExistence type="predicted"/>
<reference evidence="1" key="1">
    <citation type="submission" date="2019-08" db="EMBL/GenBank/DDBJ databases">
        <authorList>
            <person name="Kucharzyk K."/>
            <person name="Murdoch R.W."/>
            <person name="Higgins S."/>
            <person name="Loffler F."/>
        </authorList>
    </citation>
    <scope>NUCLEOTIDE SEQUENCE</scope>
</reference>
<organism evidence="1">
    <name type="scientific">bioreactor metagenome</name>
    <dbReference type="NCBI Taxonomy" id="1076179"/>
    <lineage>
        <taxon>unclassified sequences</taxon>
        <taxon>metagenomes</taxon>
        <taxon>ecological metagenomes</taxon>
    </lineage>
</organism>